<dbReference type="Gene3D" id="3.40.50.150">
    <property type="entry name" value="Vaccinia Virus protein VP39"/>
    <property type="match status" value="1"/>
</dbReference>
<organism evidence="5 6">
    <name type="scientific">Brachybacterium massiliense</name>
    <dbReference type="NCBI Taxonomy" id="1755098"/>
    <lineage>
        <taxon>Bacteria</taxon>
        <taxon>Bacillati</taxon>
        <taxon>Actinomycetota</taxon>
        <taxon>Actinomycetes</taxon>
        <taxon>Micrococcales</taxon>
        <taxon>Dermabacteraceae</taxon>
        <taxon>Brachybacterium</taxon>
    </lineage>
</organism>
<dbReference type="InterPro" id="IPR048647">
    <property type="entry name" value="RlmA_N"/>
</dbReference>
<proteinExistence type="predicted"/>
<dbReference type="PANTHER" id="PTHR42912:SF45">
    <property type="entry name" value="23S RRNA (GUANINE(745)-N(1))-METHYLTRANSFERASE"/>
    <property type="match status" value="1"/>
</dbReference>
<keyword evidence="2" id="KW-0949">S-adenosyl-L-methionine</keyword>
<name>A0A921MU77_9MICO</name>
<feature type="binding site" evidence="1">
    <location>
        <position position="38"/>
    </location>
    <ligand>
        <name>Zn(2+)</name>
        <dbReference type="ChEBI" id="CHEBI:29105"/>
    </ligand>
</feature>
<dbReference type="InterPro" id="IPR029063">
    <property type="entry name" value="SAM-dependent_MTases_sf"/>
</dbReference>
<feature type="binding site" evidence="2">
    <location>
        <begin position="106"/>
        <end position="107"/>
    </location>
    <ligand>
        <name>S-adenosyl-L-methionine</name>
        <dbReference type="ChEBI" id="CHEBI:59789"/>
    </ligand>
</feature>
<dbReference type="EMBL" id="DYUE01000078">
    <property type="protein sequence ID" value="HJG90674.1"/>
    <property type="molecule type" value="Genomic_DNA"/>
</dbReference>
<evidence type="ECO:0000313" key="6">
    <source>
        <dbReference type="Proteomes" id="UP000742460"/>
    </source>
</evidence>
<dbReference type="PANTHER" id="PTHR42912">
    <property type="entry name" value="METHYLTRANSFERASE"/>
    <property type="match status" value="1"/>
</dbReference>
<dbReference type="InterPro" id="IPR050508">
    <property type="entry name" value="Methyltransf_Superfamily"/>
</dbReference>
<comment type="caution">
    <text evidence="5">The sequence shown here is derived from an EMBL/GenBank/DDBJ whole genome shotgun (WGS) entry which is preliminary data.</text>
</comment>
<evidence type="ECO:0000256" key="1">
    <source>
        <dbReference type="PIRSR" id="PIRSR018249-1"/>
    </source>
</evidence>
<dbReference type="InterPro" id="IPR016718">
    <property type="entry name" value="rRNA_m1G-MeTrfase_A_prd"/>
</dbReference>
<dbReference type="AlphaFoldDB" id="A0A921MU77"/>
<evidence type="ECO:0000259" key="3">
    <source>
        <dbReference type="Pfam" id="PF13649"/>
    </source>
</evidence>
<dbReference type="PIRSF" id="PIRSF018249">
    <property type="entry name" value="MyrA_prd"/>
    <property type="match status" value="1"/>
</dbReference>
<dbReference type="GO" id="GO:0008168">
    <property type="term" value="F:methyltransferase activity"/>
    <property type="evidence" value="ECO:0007669"/>
    <property type="project" value="UniProtKB-KW"/>
</dbReference>
<dbReference type="InterPro" id="IPR041698">
    <property type="entry name" value="Methyltransf_25"/>
</dbReference>
<dbReference type="Pfam" id="PF13649">
    <property type="entry name" value="Methyltransf_25"/>
    <property type="match status" value="1"/>
</dbReference>
<evidence type="ECO:0000256" key="2">
    <source>
        <dbReference type="PIRSR" id="PIRSR018249-2"/>
    </source>
</evidence>
<feature type="binding site" evidence="1">
    <location>
        <position position="22"/>
    </location>
    <ligand>
        <name>Zn(2+)</name>
        <dbReference type="ChEBI" id="CHEBI:29105"/>
    </ligand>
</feature>
<gene>
    <name evidence="5" type="ORF">K8V81_03005</name>
</gene>
<dbReference type="Proteomes" id="UP000742460">
    <property type="component" value="Unassembled WGS sequence"/>
</dbReference>
<keyword evidence="1" id="KW-0479">Metal-binding</keyword>
<feature type="binding site" evidence="1">
    <location>
        <position position="42"/>
    </location>
    <ligand>
        <name>Zn(2+)</name>
        <dbReference type="ChEBI" id="CHEBI:29105"/>
    </ligand>
</feature>
<dbReference type="GO" id="GO:0032259">
    <property type="term" value="P:methylation"/>
    <property type="evidence" value="ECO:0007669"/>
    <property type="project" value="UniProtKB-KW"/>
</dbReference>
<dbReference type="GO" id="GO:0046872">
    <property type="term" value="F:metal ion binding"/>
    <property type="evidence" value="ECO:0007669"/>
    <property type="project" value="UniProtKB-KW"/>
</dbReference>
<reference evidence="5" key="1">
    <citation type="journal article" date="2021" name="PeerJ">
        <title>Extensive microbial diversity within the chicken gut microbiome revealed by metagenomics and culture.</title>
        <authorList>
            <person name="Gilroy R."/>
            <person name="Ravi A."/>
            <person name="Getino M."/>
            <person name="Pursley I."/>
            <person name="Horton D.L."/>
            <person name="Alikhan N.F."/>
            <person name="Baker D."/>
            <person name="Gharbi K."/>
            <person name="Hall N."/>
            <person name="Watson M."/>
            <person name="Adriaenssens E.M."/>
            <person name="Foster-Nyarko E."/>
            <person name="Jarju S."/>
            <person name="Secka A."/>
            <person name="Antonio M."/>
            <person name="Oren A."/>
            <person name="Chaudhuri R.R."/>
            <person name="La Ragione R."/>
            <person name="Hildebrand F."/>
            <person name="Pallen M.J."/>
        </authorList>
    </citation>
    <scope>NUCLEOTIDE SEQUENCE</scope>
    <source>
        <strain evidence="5">ChiGjej5B5-22894</strain>
    </source>
</reference>
<keyword evidence="5" id="KW-0808">Transferase</keyword>
<feature type="binding site" evidence="2">
    <location>
        <position position="194"/>
    </location>
    <ligand>
        <name>S-adenosyl-L-methionine</name>
        <dbReference type="ChEBI" id="CHEBI:59789"/>
    </ligand>
</feature>
<protein>
    <submittedName>
        <fullName evidence="5">Methyltransferase domain-containing protein</fullName>
    </submittedName>
</protein>
<dbReference type="Pfam" id="PF21302">
    <property type="entry name" value="Zn_ribbon_RlmA"/>
    <property type="match status" value="1"/>
</dbReference>
<feature type="domain" description="23S rRNA (guanine(745)-N(1))-methyltransferase N-terminal" evidence="4">
    <location>
        <begin position="21"/>
        <end position="55"/>
    </location>
</feature>
<feature type="binding site" evidence="1">
    <location>
        <position position="25"/>
    </location>
    <ligand>
        <name>Zn(2+)</name>
        <dbReference type="ChEBI" id="CHEBI:29105"/>
    </ligand>
</feature>
<dbReference type="SUPFAM" id="SSF53335">
    <property type="entry name" value="S-adenosyl-L-methionine-dependent methyltransferases"/>
    <property type="match status" value="1"/>
</dbReference>
<reference evidence="5" key="2">
    <citation type="submission" date="2021-09" db="EMBL/GenBank/DDBJ databases">
        <authorList>
            <person name="Gilroy R."/>
        </authorList>
    </citation>
    <scope>NUCLEOTIDE SEQUENCE</scope>
    <source>
        <strain evidence="5">ChiGjej5B5-22894</strain>
    </source>
</reference>
<evidence type="ECO:0000313" key="5">
    <source>
        <dbReference type="EMBL" id="HJG90674.1"/>
    </source>
</evidence>
<dbReference type="CDD" id="cd02440">
    <property type="entry name" value="AdoMet_MTases"/>
    <property type="match status" value="1"/>
</dbReference>
<feature type="domain" description="Methyltransferase" evidence="3">
    <location>
        <begin position="99"/>
        <end position="183"/>
    </location>
</feature>
<sequence length="283" mass="30397">MSSPASRPAPPALLPWLDSLRCPHCGDPLALTERTLRCPHRHSFDLARSGYLPLLAGTSPTSGDDDAMARARDSFLATGAYAPLREAITQTAPAGVRRILDIGGGTGYYLAGLLDERVDAHGLGVDTSVRALRFAARAHERAAAASWDVFARFPLADGSADLVLDVFAPRNPEEFARVLAPGGHLLVVRPAPDHLAQLRTAVPGMVGLDPRKEERLAQALDPLFSTVRTTEVRFGLALDALTARDLVAMTPSARHVDEQALRTLLTGDSEVTVSVLVSLHRRR</sequence>
<feature type="binding site" evidence="2">
    <location>
        <position position="81"/>
    </location>
    <ligand>
        <name>S-adenosyl-L-methionine</name>
        <dbReference type="ChEBI" id="CHEBI:59789"/>
    </ligand>
</feature>
<evidence type="ECO:0000259" key="4">
    <source>
        <dbReference type="Pfam" id="PF21302"/>
    </source>
</evidence>
<accession>A0A921MU77</accession>
<keyword evidence="1" id="KW-0862">Zinc</keyword>
<keyword evidence="5" id="KW-0489">Methyltransferase</keyword>